<dbReference type="InterPro" id="IPR050834">
    <property type="entry name" value="Glycosyltransf_2"/>
</dbReference>
<sequence length="272" mass="31338">MIDFTVLMSIYKNENPNFFHRAMKSIWNEQILKPSQIVLVIDGPVPYELIDAIDVWRGVLNDVLLVVPLSVNVGLGQALNKGLKLCKYDIVARMDTDDISLPERFLKQVPLLDALGVDLVGSHISEFVGNENNTVSFRRVPLFHHDIACFAKKRSPVNHPSVVFRKSSVIDSGGYLHMLWLEDYYLWIRMLSTGKRFHNVDEVLVNMRGGTGLLSRRSGIKYAYSELKFINAIKKLGFISNFDFVKLFFMRVLPRFLPLGFFSLIYKYFLRR</sequence>
<dbReference type="InterPro" id="IPR029044">
    <property type="entry name" value="Nucleotide-diphossugar_trans"/>
</dbReference>
<keyword evidence="4" id="KW-0472">Membrane</keyword>
<gene>
    <name evidence="6" type="ordered locus">Mar181_0492</name>
</gene>
<dbReference type="HOGENOM" id="CLU_025996_0_9_6"/>
<reference evidence="6 7" key="1">
    <citation type="journal article" date="2012" name="Stand. Genomic Sci.">
        <title>Complete genome sequence of Marinomonas posidonica type strain (IVIA-Po-181(T)).</title>
        <authorList>
            <person name="Lucas-Elio P."/>
            <person name="Goodwin L."/>
            <person name="Woyke T."/>
            <person name="Pitluck S."/>
            <person name="Nolan M."/>
            <person name="Kyrpides N.C."/>
            <person name="Detter J.C."/>
            <person name="Copeland A."/>
            <person name="Lu M."/>
            <person name="Bruce D."/>
            <person name="Detter C."/>
            <person name="Tapia R."/>
            <person name="Han S."/>
            <person name="Land M.L."/>
            <person name="Ivanova N."/>
            <person name="Mikhailova N."/>
            <person name="Johnston A.W."/>
            <person name="Sanchez-Amat A."/>
        </authorList>
    </citation>
    <scope>NUCLEOTIDE SEQUENCE [LARGE SCALE GENOMIC DNA]</scope>
    <source>
        <strain evidence="7">CECT 7376 / NCIMB 14433 / IVIA-Po-181</strain>
    </source>
</reference>
<dbReference type="EMBL" id="CP002771">
    <property type="protein sequence ID" value="AEF53554.1"/>
    <property type="molecule type" value="Genomic_DNA"/>
</dbReference>
<dbReference type="PANTHER" id="PTHR43685">
    <property type="entry name" value="GLYCOSYLTRANSFERASE"/>
    <property type="match status" value="1"/>
</dbReference>
<accession>F6CZP3</accession>
<keyword evidence="4" id="KW-1133">Transmembrane helix</keyword>
<dbReference type="GO" id="GO:0016757">
    <property type="term" value="F:glycosyltransferase activity"/>
    <property type="evidence" value="ECO:0007669"/>
    <property type="project" value="UniProtKB-KW"/>
</dbReference>
<evidence type="ECO:0000259" key="5">
    <source>
        <dbReference type="Pfam" id="PF00535"/>
    </source>
</evidence>
<evidence type="ECO:0000313" key="6">
    <source>
        <dbReference type="EMBL" id="AEF53554.1"/>
    </source>
</evidence>
<protein>
    <submittedName>
        <fullName evidence="6">Glycosyl transferase family 2</fullName>
    </submittedName>
</protein>
<dbReference type="STRING" id="491952.Mar181_0492"/>
<dbReference type="Pfam" id="PF00535">
    <property type="entry name" value="Glycos_transf_2"/>
    <property type="match status" value="1"/>
</dbReference>
<name>F6CZP3_MARPP</name>
<dbReference type="InterPro" id="IPR001173">
    <property type="entry name" value="Glyco_trans_2-like"/>
</dbReference>
<organism evidence="6 7">
    <name type="scientific">Marinomonas posidonica (strain CECT 7376 / NCIMB 14433 / IVIA-Po-181)</name>
    <dbReference type="NCBI Taxonomy" id="491952"/>
    <lineage>
        <taxon>Bacteria</taxon>
        <taxon>Pseudomonadati</taxon>
        <taxon>Pseudomonadota</taxon>
        <taxon>Gammaproteobacteria</taxon>
        <taxon>Oceanospirillales</taxon>
        <taxon>Oceanospirillaceae</taxon>
        <taxon>Marinomonas</taxon>
    </lineage>
</organism>
<dbReference type="KEGG" id="mpc:Mar181_0492"/>
<dbReference type="RefSeq" id="WP_013795031.1">
    <property type="nucleotide sequence ID" value="NC_015559.1"/>
</dbReference>
<dbReference type="OrthoDB" id="9801954at2"/>
<evidence type="ECO:0000256" key="2">
    <source>
        <dbReference type="ARBA" id="ARBA00022676"/>
    </source>
</evidence>
<dbReference type="eggNOG" id="COG1215">
    <property type="taxonomic scope" value="Bacteria"/>
</dbReference>
<keyword evidence="7" id="KW-1185">Reference proteome</keyword>
<comment type="similarity">
    <text evidence="1">Belongs to the glycosyltransferase 2 family.</text>
</comment>
<dbReference type="AlphaFoldDB" id="F6CZP3"/>
<proteinExistence type="inferred from homology"/>
<feature type="domain" description="Glycosyltransferase 2-like" evidence="5">
    <location>
        <begin position="11"/>
        <end position="159"/>
    </location>
</feature>
<keyword evidence="2" id="KW-0328">Glycosyltransferase</keyword>
<keyword evidence="4" id="KW-0812">Transmembrane</keyword>
<evidence type="ECO:0000313" key="7">
    <source>
        <dbReference type="Proteomes" id="UP000009230"/>
    </source>
</evidence>
<dbReference type="PANTHER" id="PTHR43685:SF5">
    <property type="entry name" value="GLYCOSYLTRANSFERASE EPSE-RELATED"/>
    <property type="match status" value="1"/>
</dbReference>
<dbReference type="Gene3D" id="3.90.550.10">
    <property type="entry name" value="Spore Coat Polysaccharide Biosynthesis Protein SpsA, Chain A"/>
    <property type="match status" value="1"/>
</dbReference>
<evidence type="ECO:0000256" key="3">
    <source>
        <dbReference type="ARBA" id="ARBA00022679"/>
    </source>
</evidence>
<dbReference type="Proteomes" id="UP000009230">
    <property type="component" value="Chromosome"/>
</dbReference>
<dbReference type="SUPFAM" id="SSF53448">
    <property type="entry name" value="Nucleotide-diphospho-sugar transferases"/>
    <property type="match status" value="1"/>
</dbReference>
<feature type="transmembrane region" description="Helical" evidence="4">
    <location>
        <begin position="248"/>
        <end position="269"/>
    </location>
</feature>
<keyword evidence="3 6" id="KW-0808">Transferase</keyword>
<evidence type="ECO:0000256" key="1">
    <source>
        <dbReference type="ARBA" id="ARBA00006739"/>
    </source>
</evidence>
<evidence type="ECO:0000256" key="4">
    <source>
        <dbReference type="SAM" id="Phobius"/>
    </source>
</evidence>